<evidence type="ECO:0000259" key="1">
    <source>
        <dbReference type="Pfam" id="PF13280"/>
    </source>
</evidence>
<feature type="domain" description="WYL" evidence="1">
    <location>
        <begin position="151"/>
        <end position="219"/>
    </location>
</feature>
<sequence length="331" mass="38254">MSNKSTSTERQLFILSLLSQRKGGYTINEIIDSLKRMADIDATRRMVARDMDYISQNFFVYEEEQDGKLVYKADKYALSDMDFSMAEVVSLYFTEQVLKTYESLGMAKDALKIVRRILGKLPELSRSAMENVEKMIKIVPEAAADSETDEEILALVQEALETSRSLRLRYHSFSTGETAERIFDPYVLEVREGCWHTIGFCHLREAVRDLRVSRIEDAELLRETFTVPQRFYEDYRKTRFDKLAGEELTEIRVRFTGDAARLVKEYHARKADRLTDEDGAVLFEKEAAITPDIKSWLLSFGAQAEVLAPEGLKRELKEEVKRMGALYTEER</sequence>
<gene>
    <name evidence="3" type="ORF">H8S18_13245</name>
</gene>
<dbReference type="Pfam" id="PF13280">
    <property type="entry name" value="WYL"/>
    <property type="match status" value="1"/>
</dbReference>
<organism evidence="3 4">
    <name type="scientific">Christensenella tenuis</name>
    <dbReference type="NCBI Taxonomy" id="2763033"/>
    <lineage>
        <taxon>Bacteria</taxon>
        <taxon>Bacillati</taxon>
        <taxon>Bacillota</taxon>
        <taxon>Clostridia</taxon>
        <taxon>Christensenellales</taxon>
        <taxon>Christensenellaceae</taxon>
        <taxon>Christensenella</taxon>
    </lineage>
</organism>
<dbReference type="InterPro" id="IPR057727">
    <property type="entry name" value="WCX_dom"/>
</dbReference>
<dbReference type="RefSeq" id="WP_186858744.1">
    <property type="nucleotide sequence ID" value="NZ_JACOON010000007.1"/>
</dbReference>
<comment type="caution">
    <text evidence="3">The sequence shown here is derived from an EMBL/GenBank/DDBJ whole genome shotgun (WGS) entry which is preliminary data.</text>
</comment>
<dbReference type="Pfam" id="PF25583">
    <property type="entry name" value="WCX"/>
    <property type="match status" value="1"/>
</dbReference>
<dbReference type="Proteomes" id="UP000606889">
    <property type="component" value="Unassembled WGS sequence"/>
</dbReference>
<feature type="domain" description="WCX" evidence="2">
    <location>
        <begin position="248"/>
        <end position="323"/>
    </location>
</feature>
<dbReference type="PROSITE" id="PS52050">
    <property type="entry name" value="WYL"/>
    <property type="match status" value="1"/>
</dbReference>
<evidence type="ECO:0000313" key="4">
    <source>
        <dbReference type="Proteomes" id="UP000606889"/>
    </source>
</evidence>
<dbReference type="InterPro" id="IPR026881">
    <property type="entry name" value="WYL_dom"/>
</dbReference>
<dbReference type="PANTHER" id="PTHR34580:SF1">
    <property type="entry name" value="PROTEIN PAFC"/>
    <property type="match status" value="1"/>
</dbReference>
<dbReference type="PANTHER" id="PTHR34580">
    <property type="match status" value="1"/>
</dbReference>
<proteinExistence type="predicted"/>
<evidence type="ECO:0000313" key="3">
    <source>
        <dbReference type="EMBL" id="MBC5649306.1"/>
    </source>
</evidence>
<keyword evidence="4" id="KW-1185">Reference proteome</keyword>
<protein>
    <submittedName>
        <fullName evidence="3">WYL domain-containing protein</fullName>
    </submittedName>
</protein>
<evidence type="ECO:0000259" key="2">
    <source>
        <dbReference type="Pfam" id="PF25583"/>
    </source>
</evidence>
<dbReference type="InterPro" id="IPR051534">
    <property type="entry name" value="CBASS_pafABC_assoc_protein"/>
</dbReference>
<dbReference type="EMBL" id="JACOON010000007">
    <property type="protein sequence ID" value="MBC5649306.1"/>
    <property type="molecule type" value="Genomic_DNA"/>
</dbReference>
<reference evidence="3 4" key="1">
    <citation type="submission" date="2020-08" db="EMBL/GenBank/DDBJ databases">
        <title>Genome public.</title>
        <authorList>
            <person name="Liu C."/>
            <person name="Sun Q."/>
        </authorList>
    </citation>
    <scope>NUCLEOTIDE SEQUENCE [LARGE SCALE GENOMIC DNA]</scope>
    <source>
        <strain evidence="3 4">NSJ-35</strain>
    </source>
</reference>
<name>A0ABR7EHP4_9FIRM</name>
<accession>A0ABR7EHP4</accession>